<dbReference type="EMBL" id="MRTP01000001">
    <property type="protein sequence ID" value="OMF58741.1"/>
    <property type="molecule type" value="Genomic_DNA"/>
</dbReference>
<gene>
    <name evidence="1" type="ORF">BK138_09630</name>
</gene>
<dbReference type="InterPro" id="IPR003718">
    <property type="entry name" value="OsmC/Ohr_fam"/>
</dbReference>
<accession>A0A1R1F3W5</accession>
<dbReference type="Pfam" id="PF02566">
    <property type="entry name" value="OsmC"/>
    <property type="match status" value="1"/>
</dbReference>
<name>A0A1R1F3W5_9BACL</name>
<evidence type="ECO:0000313" key="1">
    <source>
        <dbReference type="EMBL" id="OMF58741.1"/>
    </source>
</evidence>
<dbReference type="InterPro" id="IPR015946">
    <property type="entry name" value="KH_dom-like_a/b"/>
</dbReference>
<dbReference type="Proteomes" id="UP000187172">
    <property type="component" value="Unassembled WGS sequence"/>
</dbReference>
<comment type="caution">
    <text evidence="1">The sequence shown here is derived from an EMBL/GenBank/DDBJ whole genome shotgun (WGS) entry which is preliminary data.</text>
</comment>
<proteinExistence type="predicted"/>
<dbReference type="STRING" id="297318.BK138_09630"/>
<dbReference type="PANTHER" id="PTHR35368">
    <property type="entry name" value="HYDROPEROXIDE REDUCTASE"/>
    <property type="match status" value="1"/>
</dbReference>
<sequence length="181" mass="20309">MADLNEYLKQKRNALLLRRAKAEAEPAQAVNTLRAKVSAKGRSGVREIRIRDYRVISDSPPDFAGYDLGPSSPELQLGVLGSCLTHITLIQAAEREVSLHSLEVEVEAQMHPLAGRPGYEHIPIYPHDIRYRLIIESDESEETLQALHEAVERVCPIFNLLRDPQAIEGELVLSRPEEAVR</sequence>
<dbReference type="PANTHER" id="PTHR35368:SF1">
    <property type="entry name" value="HYDROPEROXIDE REDUCTASE"/>
    <property type="match status" value="1"/>
</dbReference>
<protein>
    <submittedName>
        <fullName evidence="1">Osmotically inducible protein OsmC</fullName>
    </submittedName>
</protein>
<dbReference type="SUPFAM" id="SSF82784">
    <property type="entry name" value="OsmC-like"/>
    <property type="match status" value="1"/>
</dbReference>
<reference evidence="1 2" key="1">
    <citation type="submission" date="2016-11" db="EMBL/GenBank/DDBJ databases">
        <title>Paenibacillus species isolates.</title>
        <authorList>
            <person name="Beno S.M."/>
        </authorList>
    </citation>
    <scope>NUCLEOTIDE SEQUENCE [LARGE SCALE GENOMIC DNA]</scope>
    <source>
        <strain evidence="1 2">FSL R5-0378</strain>
    </source>
</reference>
<organism evidence="1 2">
    <name type="scientific">Paenibacillus rhizosphaerae</name>
    <dbReference type="NCBI Taxonomy" id="297318"/>
    <lineage>
        <taxon>Bacteria</taxon>
        <taxon>Bacillati</taxon>
        <taxon>Bacillota</taxon>
        <taxon>Bacilli</taxon>
        <taxon>Bacillales</taxon>
        <taxon>Paenibacillaceae</taxon>
        <taxon>Paenibacillus</taxon>
    </lineage>
</organism>
<dbReference type="RefSeq" id="WP_076168781.1">
    <property type="nucleotide sequence ID" value="NZ_MRTP01000001.1"/>
</dbReference>
<dbReference type="InterPro" id="IPR036102">
    <property type="entry name" value="OsmC/Ohrsf"/>
</dbReference>
<dbReference type="InterPro" id="IPR052924">
    <property type="entry name" value="OsmC/Ohr_hydroprdx_reductase"/>
</dbReference>
<keyword evidence="2" id="KW-1185">Reference proteome</keyword>
<evidence type="ECO:0000313" key="2">
    <source>
        <dbReference type="Proteomes" id="UP000187172"/>
    </source>
</evidence>
<dbReference type="AlphaFoldDB" id="A0A1R1F3W5"/>
<dbReference type="Gene3D" id="3.30.300.20">
    <property type="match status" value="1"/>
</dbReference>